<sequence length="857" mass="98754">MSADRLESLSANVEEDESNQDEGGNYSSCSSSLYDSREDQEIEQLIKEETAKESAHNWWDISYCGVPINMPSFFCGALVFYALTALIKTTLSSEGGLLVRKPPLPRPFFPTTSNINDYYNGSFGRPFDMYNRADISLTFFYASWSLHSKEAKREYIKLSQLLSNTNINVKLNAVNCDTGYCKQLYKVHNYPAILAVMTGGIPVFFEDVPLADRMFSWILRLSRPIHRLNSLEDKNYDDTRYDLIVLAYLKAEASNHSELSREFKVYRAAALKANNPRIGFFYTIDPVLAEKFGIKDHGIFKIGSKTYRIADETLSQAVLDTVNTHLKEIESNLVVPWRTELKESEGLLSTQLFDMVNKSKIGMVLFTSVNGEFGTSENLETLRKIAFEYYKCDESEQVTEDQPSSTVNYEIFTAQCKFKPDVIEKCCREMREHHECSRNKLHSEEQGVSEKNEQHFFGPTCPEFNFLKNNTFKNYCCRKNRPFPMPSFDLTFDCYNQKALERLGLQNKEVIRPPKVKDLVRIKGKGCYRNHTIQFISVDKRLTAYFSRIWNLNGQKFGFDKDKVAVISMNQEVIKNIDVEKDWSNVLDFLSHVDVTTLGTMHLDEKSRQSPFSKVPDTIDLQENPQSRSSRLIRLDSETFKNQIVNNVNRTHSAVVFFSGGSAHGQSMAVTYIIHAVKQEFQKFESLLKFYIIDTSRNSLPYSYDFDALPTIVFFPSVHSSHLQIAPYPAGLPITVPNLLAFLISRASPELKWRLALRSCTTNCLQRNRRKLLRFDRLIRDDIRTIKLTKNKMLKNRVVAKHFAAILKRRKLQLAAAHYLLNVLRIIQDNEDYRIEDFESVESHSLLIRYLLSNNFS</sequence>
<dbReference type="EMBL" id="CAJFCV020000002">
    <property type="protein sequence ID" value="CAG9101005.1"/>
    <property type="molecule type" value="Genomic_DNA"/>
</dbReference>
<dbReference type="SMR" id="A0A7I8WYQ8"/>
<dbReference type="PANTHER" id="PTHR46497">
    <property type="entry name" value="THIOREDOXIN DOMAIN-CONTAINING PROTEIN 11"/>
    <property type="match status" value="1"/>
</dbReference>
<reference evidence="2" key="1">
    <citation type="submission" date="2020-09" db="EMBL/GenBank/DDBJ databases">
        <authorList>
            <person name="Kikuchi T."/>
        </authorList>
    </citation>
    <scope>NUCLEOTIDE SEQUENCE</scope>
    <source>
        <strain evidence="2">Ka4C1</strain>
    </source>
</reference>
<feature type="region of interest" description="Disordered" evidence="1">
    <location>
        <begin position="1"/>
        <end position="34"/>
    </location>
</feature>
<dbReference type="InterPro" id="IPR052792">
    <property type="entry name" value="Thioredoxin_dom-contain_11"/>
</dbReference>
<gene>
    <name evidence="2" type="ORF">BXYJ_LOCUS5030</name>
</gene>
<dbReference type="PANTHER" id="PTHR46497:SF1">
    <property type="entry name" value="THIOREDOXIN DOMAIN-CONTAINING PROTEIN 11"/>
    <property type="match status" value="1"/>
</dbReference>
<dbReference type="OrthoDB" id="1910803at2759"/>
<keyword evidence="3" id="KW-1185">Reference proteome</keyword>
<dbReference type="InterPro" id="IPR036249">
    <property type="entry name" value="Thioredoxin-like_sf"/>
</dbReference>
<name>A0A7I8WYQ8_BURXY</name>
<dbReference type="Proteomes" id="UP000659654">
    <property type="component" value="Unassembled WGS sequence"/>
</dbReference>
<evidence type="ECO:0000256" key="1">
    <source>
        <dbReference type="SAM" id="MobiDB-lite"/>
    </source>
</evidence>
<accession>A0A7I8WYQ8</accession>
<comment type="caution">
    <text evidence="2">The sequence shown here is derived from an EMBL/GenBank/DDBJ whole genome shotgun (WGS) entry which is preliminary data.</text>
</comment>
<evidence type="ECO:0000313" key="2">
    <source>
        <dbReference type="EMBL" id="CAD5217428.1"/>
    </source>
</evidence>
<dbReference type="EMBL" id="CAJFDI010000002">
    <property type="protein sequence ID" value="CAD5217428.1"/>
    <property type="molecule type" value="Genomic_DNA"/>
</dbReference>
<protein>
    <submittedName>
        <fullName evidence="2">(pine wood nematode) hypothetical protein</fullName>
    </submittedName>
</protein>
<dbReference type="Gene3D" id="3.40.30.10">
    <property type="entry name" value="Glutaredoxin"/>
    <property type="match status" value="2"/>
</dbReference>
<evidence type="ECO:0000313" key="3">
    <source>
        <dbReference type="Proteomes" id="UP000659654"/>
    </source>
</evidence>
<dbReference type="AlphaFoldDB" id="A0A7I8WYQ8"/>
<organism evidence="2 3">
    <name type="scientific">Bursaphelenchus xylophilus</name>
    <name type="common">Pinewood nematode worm</name>
    <name type="synonym">Aphelenchoides xylophilus</name>
    <dbReference type="NCBI Taxonomy" id="6326"/>
    <lineage>
        <taxon>Eukaryota</taxon>
        <taxon>Metazoa</taxon>
        <taxon>Ecdysozoa</taxon>
        <taxon>Nematoda</taxon>
        <taxon>Chromadorea</taxon>
        <taxon>Rhabditida</taxon>
        <taxon>Tylenchina</taxon>
        <taxon>Tylenchomorpha</taxon>
        <taxon>Aphelenchoidea</taxon>
        <taxon>Aphelenchoididae</taxon>
        <taxon>Bursaphelenchus</taxon>
    </lineage>
</organism>
<proteinExistence type="predicted"/>
<dbReference type="SUPFAM" id="SSF52833">
    <property type="entry name" value="Thioredoxin-like"/>
    <property type="match status" value="1"/>
</dbReference>
<dbReference type="Proteomes" id="UP000582659">
    <property type="component" value="Unassembled WGS sequence"/>
</dbReference>